<feature type="transmembrane region" description="Helical" evidence="11">
    <location>
        <begin position="144"/>
        <end position="165"/>
    </location>
</feature>
<keyword evidence="4 10" id="KW-0297">G-protein coupled receptor</keyword>
<comment type="subcellular location">
    <subcellularLocation>
        <location evidence="1">Membrane</location>
        <topology evidence="1">Multi-pass membrane protein</topology>
    </subcellularLocation>
</comment>
<dbReference type="PROSITE" id="PS50262">
    <property type="entry name" value="G_PROTEIN_RECEP_F1_2"/>
    <property type="match status" value="1"/>
</dbReference>
<dbReference type="InterPro" id="IPR000276">
    <property type="entry name" value="GPCR_Rhodpsn"/>
</dbReference>
<keyword evidence="6" id="KW-1015">Disulfide bond</keyword>
<feature type="transmembrane region" description="Helical" evidence="11">
    <location>
        <begin position="65"/>
        <end position="87"/>
    </location>
</feature>
<evidence type="ECO:0000256" key="4">
    <source>
        <dbReference type="ARBA" id="ARBA00023040"/>
    </source>
</evidence>
<evidence type="ECO:0000256" key="7">
    <source>
        <dbReference type="ARBA" id="ARBA00023170"/>
    </source>
</evidence>
<organism evidence="13 14">
    <name type="scientific">Branchiostoma lanceolatum</name>
    <name type="common">Common lancelet</name>
    <name type="synonym">Amphioxus lanceolatum</name>
    <dbReference type="NCBI Taxonomy" id="7740"/>
    <lineage>
        <taxon>Eukaryota</taxon>
        <taxon>Metazoa</taxon>
        <taxon>Chordata</taxon>
        <taxon>Cephalochordata</taxon>
        <taxon>Leptocardii</taxon>
        <taxon>Amphioxiformes</taxon>
        <taxon>Branchiostomatidae</taxon>
        <taxon>Branchiostoma</taxon>
    </lineage>
</organism>
<keyword evidence="14" id="KW-1185">Reference proteome</keyword>
<feature type="domain" description="G-protein coupled receptors family 1 profile" evidence="12">
    <location>
        <begin position="78"/>
        <end position="338"/>
    </location>
</feature>
<dbReference type="FunFam" id="1.20.1070.10:FF:000912">
    <property type="entry name" value="Uncharacterized protein"/>
    <property type="match status" value="1"/>
</dbReference>
<keyword evidence="7 10" id="KW-0675">Receptor</keyword>
<evidence type="ECO:0000256" key="9">
    <source>
        <dbReference type="ARBA" id="ARBA00023224"/>
    </source>
</evidence>
<dbReference type="AlphaFoldDB" id="A0A8J9YZV6"/>
<comment type="similarity">
    <text evidence="10">Belongs to the G-protein coupled receptor 1 family.</text>
</comment>
<evidence type="ECO:0000313" key="13">
    <source>
        <dbReference type="EMBL" id="CAH1244633.1"/>
    </source>
</evidence>
<dbReference type="OrthoDB" id="10053194at2759"/>
<reference evidence="13" key="1">
    <citation type="submission" date="2022-01" db="EMBL/GenBank/DDBJ databases">
        <authorList>
            <person name="Braso-Vives M."/>
        </authorList>
    </citation>
    <scope>NUCLEOTIDE SEQUENCE</scope>
</reference>
<sequence>MTSNESKYLSSLLNLTEDYSYYYSEDLHGDYWDFIEETNGTFEADFLNDTLPPEGKDVPVRVTLAFVYFLILLVCGVGNALLLLVLCKYHQTRGSTNLLIANLALSDLIVAVLCIPFNMDYFVFKMRAWTHGSFMCATVNYVRMVSLYVSTNALLVITVERYIVIVHQIQRRISKKGVCVVSGVVWLVSMVIAVPSAIYSRVVSYHHRDGAICGQVWPVSLETTSQGYYVFVVVVQFVLPVCIMCFCYFRVIWKVWRRRFPGQISRAQRRALRRSKAKTMRLVIMLVMFILCWGPYYAYTIIRDFFPDLSLQMNKTVTIFYVVEAVAMANSVINTCVYVAFNDNILKYIRKLLPCGTAVPTPTVSESTLPRNSRTARQRQTVVRSRNDTVTVNRVTTQLS</sequence>
<evidence type="ECO:0000259" key="12">
    <source>
        <dbReference type="PROSITE" id="PS50262"/>
    </source>
</evidence>
<evidence type="ECO:0000256" key="2">
    <source>
        <dbReference type="ARBA" id="ARBA00022692"/>
    </source>
</evidence>
<accession>A0A8J9YZV6</accession>
<feature type="transmembrane region" description="Helical" evidence="11">
    <location>
        <begin position="177"/>
        <end position="199"/>
    </location>
</feature>
<evidence type="ECO:0000256" key="5">
    <source>
        <dbReference type="ARBA" id="ARBA00023136"/>
    </source>
</evidence>
<feature type="transmembrane region" description="Helical" evidence="11">
    <location>
        <begin position="99"/>
        <end position="124"/>
    </location>
</feature>
<evidence type="ECO:0000256" key="1">
    <source>
        <dbReference type="ARBA" id="ARBA00004141"/>
    </source>
</evidence>
<dbReference type="EMBL" id="OV696699">
    <property type="protein sequence ID" value="CAH1244633.1"/>
    <property type="molecule type" value="Genomic_DNA"/>
</dbReference>
<gene>
    <name evidence="13" type="primary">PROKR2</name>
    <name evidence="13" type="ORF">BLAG_LOCUS7227</name>
</gene>
<evidence type="ECO:0000256" key="11">
    <source>
        <dbReference type="SAM" id="Phobius"/>
    </source>
</evidence>
<evidence type="ECO:0000256" key="8">
    <source>
        <dbReference type="ARBA" id="ARBA00023180"/>
    </source>
</evidence>
<name>A0A8J9YZV6_BRALA</name>
<feature type="transmembrane region" description="Helical" evidence="11">
    <location>
        <begin position="228"/>
        <end position="249"/>
    </location>
</feature>
<dbReference type="PANTHER" id="PTHR24238">
    <property type="entry name" value="G-PROTEIN COUPLED RECEPTOR"/>
    <property type="match status" value="1"/>
</dbReference>
<dbReference type="PRINTS" id="PR00237">
    <property type="entry name" value="GPCRRHODOPSN"/>
</dbReference>
<dbReference type="Proteomes" id="UP000838412">
    <property type="component" value="Chromosome 14"/>
</dbReference>
<evidence type="ECO:0000256" key="6">
    <source>
        <dbReference type="ARBA" id="ARBA00023157"/>
    </source>
</evidence>
<dbReference type="InterPro" id="IPR017452">
    <property type="entry name" value="GPCR_Rhodpsn_7TM"/>
</dbReference>
<proteinExistence type="inferred from homology"/>
<dbReference type="SUPFAM" id="SSF81321">
    <property type="entry name" value="Family A G protein-coupled receptor-like"/>
    <property type="match status" value="1"/>
</dbReference>
<dbReference type="Pfam" id="PF00001">
    <property type="entry name" value="7tm_1"/>
    <property type="match status" value="1"/>
</dbReference>
<keyword evidence="9 10" id="KW-0807">Transducer</keyword>
<feature type="transmembrane region" description="Helical" evidence="11">
    <location>
        <begin position="319"/>
        <end position="341"/>
    </location>
</feature>
<keyword evidence="3 11" id="KW-1133">Transmembrane helix</keyword>
<protein>
    <submittedName>
        <fullName evidence="13">PROKR2 protein</fullName>
    </submittedName>
</protein>
<keyword evidence="5 11" id="KW-0472">Membrane</keyword>
<feature type="transmembrane region" description="Helical" evidence="11">
    <location>
        <begin position="279"/>
        <end position="299"/>
    </location>
</feature>
<dbReference type="PROSITE" id="PS00237">
    <property type="entry name" value="G_PROTEIN_RECEP_F1_1"/>
    <property type="match status" value="1"/>
</dbReference>
<evidence type="ECO:0000313" key="14">
    <source>
        <dbReference type="Proteomes" id="UP000838412"/>
    </source>
</evidence>
<dbReference type="Gene3D" id="1.20.1070.10">
    <property type="entry name" value="Rhodopsin 7-helix transmembrane proteins"/>
    <property type="match status" value="1"/>
</dbReference>
<dbReference type="GO" id="GO:0008188">
    <property type="term" value="F:neuropeptide receptor activity"/>
    <property type="evidence" value="ECO:0007669"/>
    <property type="project" value="TreeGrafter"/>
</dbReference>
<evidence type="ECO:0000256" key="10">
    <source>
        <dbReference type="RuleBase" id="RU000688"/>
    </source>
</evidence>
<dbReference type="PANTHER" id="PTHR24238:SF74">
    <property type="entry name" value="PROKINETICIN RECEPTOR 2"/>
    <property type="match status" value="1"/>
</dbReference>
<keyword evidence="2 10" id="KW-0812">Transmembrane</keyword>
<dbReference type="CDD" id="cd15204">
    <property type="entry name" value="7tmA_prokineticin-R"/>
    <property type="match status" value="1"/>
</dbReference>
<evidence type="ECO:0000256" key="3">
    <source>
        <dbReference type="ARBA" id="ARBA00022989"/>
    </source>
</evidence>
<dbReference type="GO" id="GO:0005886">
    <property type="term" value="C:plasma membrane"/>
    <property type="evidence" value="ECO:0007669"/>
    <property type="project" value="TreeGrafter"/>
</dbReference>
<keyword evidence="8" id="KW-0325">Glycoprotein</keyword>